<dbReference type="EMBL" id="CAJOAY010028798">
    <property type="protein sequence ID" value="CAF4408420.1"/>
    <property type="molecule type" value="Genomic_DNA"/>
</dbReference>
<evidence type="ECO:0000313" key="3">
    <source>
        <dbReference type="Proteomes" id="UP000663881"/>
    </source>
</evidence>
<name>A0A820PR92_9BILA</name>
<accession>A0A820PR92</accession>
<feature type="non-terminal residue" evidence="2">
    <location>
        <position position="32"/>
    </location>
</feature>
<dbReference type="AlphaFoldDB" id="A0A820PR92"/>
<dbReference type="Proteomes" id="UP000663881">
    <property type="component" value="Unassembled WGS sequence"/>
</dbReference>
<organism evidence="2 3">
    <name type="scientific">Adineta steineri</name>
    <dbReference type="NCBI Taxonomy" id="433720"/>
    <lineage>
        <taxon>Eukaryota</taxon>
        <taxon>Metazoa</taxon>
        <taxon>Spiralia</taxon>
        <taxon>Gnathifera</taxon>
        <taxon>Rotifera</taxon>
        <taxon>Eurotatoria</taxon>
        <taxon>Bdelloidea</taxon>
        <taxon>Adinetida</taxon>
        <taxon>Adinetidae</taxon>
        <taxon>Adineta</taxon>
    </lineage>
</organism>
<evidence type="ECO:0000313" key="1">
    <source>
        <dbReference type="EMBL" id="CAF4057741.1"/>
    </source>
</evidence>
<comment type="caution">
    <text evidence="2">The sequence shown here is derived from an EMBL/GenBank/DDBJ whole genome shotgun (WGS) entry which is preliminary data.</text>
</comment>
<evidence type="ECO:0000313" key="2">
    <source>
        <dbReference type="EMBL" id="CAF4408420.1"/>
    </source>
</evidence>
<proteinExistence type="predicted"/>
<reference evidence="2" key="1">
    <citation type="submission" date="2021-02" db="EMBL/GenBank/DDBJ databases">
        <authorList>
            <person name="Nowell W R."/>
        </authorList>
    </citation>
    <scope>NUCLEOTIDE SEQUENCE</scope>
</reference>
<protein>
    <submittedName>
        <fullName evidence="2">Uncharacterized protein</fullName>
    </submittedName>
</protein>
<dbReference type="EMBL" id="CAJOAY010004168">
    <property type="protein sequence ID" value="CAF4057741.1"/>
    <property type="molecule type" value="Genomic_DNA"/>
</dbReference>
<gene>
    <name evidence="1" type="ORF">OKA104_LOCUS33189</name>
    <name evidence="2" type="ORF">OKA104_LOCUS51802</name>
</gene>
<sequence>MHRSSDLTDEPSRFKQFAWEQWENQPFAVLFR</sequence>